<dbReference type="SUPFAM" id="SSF47616">
    <property type="entry name" value="GST C-terminal domain-like"/>
    <property type="match status" value="1"/>
</dbReference>
<evidence type="ECO:0000256" key="4">
    <source>
        <dbReference type="ARBA" id="ARBA00047960"/>
    </source>
</evidence>
<dbReference type="InterPro" id="IPR034347">
    <property type="entry name" value="GST_Phi_C"/>
</dbReference>
<proteinExistence type="inferred from homology"/>
<dbReference type="InterPro" id="IPR036282">
    <property type="entry name" value="Glutathione-S-Trfase_C_sf"/>
</dbReference>
<keyword evidence="8" id="KW-1185">Reference proteome</keyword>
<dbReference type="CDD" id="cd03053">
    <property type="entry name" value="GST_N_Phi"/>
    <property type="match status" value="1"/>
</dbReference>
<dbReference type="GO" id="GO:0043295">
    <property type="term" value="F:glutathione binding"/>
    <property type="evidence" value="ECO:0007669"/>
    <property type="project" value="TreeGrafter"/>
</dbReference>
<dbReference type="InterPro" id="IPR004046">
    <property type="entry name" value="GST_C"/>
</dbReference>
<evidence type="ECO:0000259" key="5">
    <source>
        <dbReference type="PROSITE" id="PS50404"/>
    </source>
</evidence>
<comment type="similarity">
    <text evidence="1">Belongs to the GST superfamily. Phi family.</text>
</comment>
<dbReference type="SUPFAM" id="SSF52833">
    <property type="entry name" value="Thioredoxin-like"/>
    <property type="match status" value="1"/>
</dbReference>
<dbReference type="FunFam" id="3.40.30.10:FF:000016">
    <property type="entry name" value="Glutathione S-transferase F2"/>
    <property type="match status" value="1"/>
</dbReference>
<dbReference type="Gene3D" id="1.20.1050.10">
    <property type="match status" value="1"/>
</dbReference>
<feature type="domain" description="GST C-terminal" evidence="6">
    <location>
        <begin position="89"/>
        <end position="214"/>
    </location>
</feature>
<evidence type="ECO:0000256" key="2">
    <source>
        <dbReference type="ARBA" id="ARBA00012452"/>
    </source>
</evidence>
<dbReference type="Proteomes" id="UP000054270">
    <property type="component" value="Unassembled WGS sequence"/>
</dbReference>
<evidence type="ECO:0000313" key="8">
    <source>
        <dbReference type="Proteomes" id="UP000054270"/>
    </source>
</evidence>
<gene>
    <name evidence="7" type="ORF">HYPSUDRAFT_217474</name>
</gene>
<dbReference type="SFLD" id="SFLDG01154">
    <property type="entry name" value="Main.5:_Phi-like"/>
    <property type="match status" value="1"/>
</dbReference>
<dbReference type="OrthoDB" id="249703at2759"/>
<dbReference type="InterPro" id="IPR004045">
    <property type="entry name" value="Glutathione_S-Trfase_N"/>
</dbReference>
<dbReference type="Gene3D" id="3.40.30.10">
    <property type="entry name" value="Glutaredoxin"/>
    <property type="match status" value="1"/>
</dbReference>
<dbReference type="InterPro" id="IPR040079">
    <property type="entry name" value="Glutathione_S-Trfase"/>
</dbReference>
<organism evidence="7 8">
    <name type="scientific">Hypholoma sublateritium (strain FD-334 SS-4)</name>
    <dbReference type="NCBI Taxonomy" id="945553"/>
    <lineage>
        <taxon>Eukaryota</taxon>
        <taxon>Fungi</taxon>
        <taxon>Dikarya</taxon>
        <taxon>Basidiomycota</taxon>
        <taxon>Agaricomycotina</taxon>
        <taxon>Agaricomycetes</taxon>
        <taxon>Agaricomycetidae</taxon>
        <taxon>Agaricales</taxon>
        <taxon>Agaricineae</taxon>
        <taxon>Strophariaceae</taxon>
        <taxon>Hypholoma</taxon>
    </lineage>
</organism>
<keyword evidence="3" id="KW-0808">Transferase</keyword>
<dbReference type="EMBL" id="KN817574">
    <property type="protein sequence ID" value="KJA19734.1"/>
    <property type="molecule type" value="Genomic_DNA"/>
</dbReference>
<dbReference type="EC" id="2.5.1.18" evidence="2"/>
<dbReference type="GO" id="GO:0004364">
    <property type="term" value="F:glutathione transferase activity"/>
    <property type="evidence" value="ECO:0007669"/>
    <property type="project" value="UniProtKB-EC"/>
</dbReference>
<reference evidence="8" key="1">
    <citation type="submission" date="2014-04" db="EMBL/GenBank/DDBJ databases">
        <title>Evolutionary Origins and Diversification of the Mycorrhizal Mutualists.</title>
        <authorList>
            <consortium name="DOE Joint Genome Institute"/>
            <consortium name="Mycorrhizal Genomics Consortium"/>
            <person name="Kohler A."/>
            <person name="Kuo A."/>
            <person name="Nagy L.G."/>
            <person name="Floudas D."/>
            <person name="Copeland A."/>
            <person name="Barry K.W."/>
            <person name="Cichocki N."/>
            <person name="Veneault-Fourrey C."/>
            <person name="LaButti K."/>
            <person name="Lindquist E.A."/>
            <person name="Lipzen A."/>
            <person name="Lundell T."/>
            <person name="Morin E."/>
            <person name="Murat C."/>
            <person name="Riley R."/>
            <person name="Ohm R."/>
            <person name="Sun H."/>
            <person name="Tunlid A."/>
            <person name="Henrissat B."/>
            <person name="Grigoriev I.V."/>
            <person name="Hibbett D.S."/>
            <person name="Martin F."/>
        </authorList>
    </citation>
    <scope>NUCLEOTIDE SEQUENCE [LARGE SCALE GENOMIC DNA]</scope>
    <source>
        <strain evidence="8">FD-334 SS-4</strain>
    </source>
</reference>
<dbReference type="InterPro" id="IPR010987">
    <property type="entry name" value="Glutathione-S-Trfase_C-like"/>
</dbReference>
<evidence type="ECO:0000256" key="1">
    <source>
        <dbReference type="ARBA" id="ARBA00010128"/>
    </source>
</evidence>
<dbReference type="OMA" id="QGEKWMD"/>
<dbReference type="InterPro" id="IPR036249">
    <property type="entry name" value="Thioredoxin-like_sf"/>
</dbReference>
<sequence length="214" mass="23760">MVLKLYGFYLSTCTRRVAVVLHEKGVPFEFVPVDLTKGEHKAPAFVKHQPFGVVPYIDDDGFILYESRAIAHYIATKYASQGTALIPADLKANALYQQALSIEVTSFNDYAEKLVAEKIFKPMRGGTTDQATYDRLAAGLNAKLDVYETILSKQKYLGGDEITLADLYHLPYGSMLPMAGYTYLETKPSVKRWFDDISSRPAWNAVKGGVTSTA</sequence>
<dbReference type="GO" id="GO:0005737">
    <property type="term" value="C:cytoplasm"/>
    <property type="evidence" value="ECO:0007669"/>
    <property type="project" value="TreeGrafter"/>
</dbReference>
<dbReference type="SFLD" id="SFLDS00019">
    <property type="entry name" value="Glutathione_Transferase_(cytos"/>
    <property type="match status" value="1"/>
</dbReference>
<feature type="domain" description="GST N-terminal" evidence="5">
    <location>
        <begin position="1"/>
        <end position="82"/>
    </location>
</feature>
<protein>
    <recommendedName>
        <fullName evidence="2">glutathione transferase</fullName>
        <ecNumber evidence="2">2.5.1.18</ecNumber>
    </recommendedName>
</protein>
<evidence type="ECO:0000256" key="3">
    <source>
        <dbReference type="ARBA" id="ARBA00022679"/>
    </source>
</evidence>
<dbReference type="STRING" id="945553.A0A0D2NLL2"/>
<comment type="catalytic activity">
    <reaction evidence="4">
        <text>RX + glutathione = an S-substituted glutathione + a halide anion + H(+)</text>
        <dbReference type="Rhea" id="RHEA:16437"/>
        <dbReference type="ChEBI" id="CHEBI:15378"/>
        <dbReference type="ChEBI" id="CHEBI:16042"/>
        <dbReference type="ChEBI" id="CHEBI:17792"/>
        <dbReference type="ChEBI" id="CHEBI:57925"/>
        <dbReference type="ChEBI" id="CHEBI:90779"/>
        <dbReference type="EC" id="2.5.1.18"/>
    </reaction>
</comment>
<name>A0A0D2NLL2_HYPSF</name>
<dbReference type="FunFam" id="1.20.1050.10:FF:000004">
    <property type="entry name" value="Glutathione S-transferase F2"/>
    <property type="match status" value="1"/>
</dbReference>
<dbReference type="CDD" id="cd03187">
    <property type="entry name" value="GST_C_Phi"/>
    <property type="match status" value="1"/>
</dbReference>
<dbReference type="AlphaFoldDB" id="A0A0D2NLL2"/>
<dbReference type="Pfam" id="PF02798">
    <property type="entry name" value="GST_N"/>
    <property type="match status" value="1"/>
</dbReference>
<dbReference type="SFLD" id="SFLDG00358">
    <property type="entry name" value="Main_(cytGST)"/>
    <property type="match status" value="1"/>
</dbReference>
<dbReference type="PROSITE" id="PS50404">
    <property type="entry name" value="GST_NTER"/>
    <property type="match status" value="1"/>
</dbReference>
<accession>A0A0D2NLL2</accession>
<evidence type="ECO:0000259" key="6">
    <source>
        <dbReference type="PROSITE" id="PS50405"/>
    </source>
</evidence>
<dbReference type="GO" id="GO:0009636">
    <property type="term" value="P:response to toxic substance"/>
    <property type="evidence" value="ECO:0007669"/>
    <property type="project" value="UniProtKB-ARBA"/>
</dbReference>
<dbReference type="Pfam" id="PF00043">
    <property type="entry name" value="GST_C"/>
    <property type="match status" value="1"/>
</dbReference>
<dbReference type="PANTHER" id="PTHR43900">
    <property type="entry name" value="GLUTATHIONE S-TRANSFERASE RHO"/>
    <property type="match status" value="1"/>
</dbReference>
<dbReference type="GO" id="GO:0006749">
    <property type="term" value="P:glutathione metabolic process"/>
    <property type="evidence" value="ECO:0007669"/>
    <property type="project" value="TreeGrafter"/>
</dbReference>
<dbReference type="PROSITE" id="PS50405">
    <property type="entry name" value="GST_CTER"/>
    <property type="match status" value="1"/>
</dbReference>
<dbReference type="PANTHER" id="PTHR43900:SF3">
    <property type="entry name" value="GLUTATHIONE S-TRANSFERASE RHO"/>
    <property type="match status" value="1"/>
</dbReference>
<evidence type="ECO:0000313" key="7">
    <source>
        <dbReference type="EMBL" id="KJA19734.1"/>
    </source>
</evidence>